<dbReference type="InterPro" id="IPR036397">
    <property type="entry name" value="RNaseH_sf"/>
</dbReference>
<gene>
    <name evidence="2" type="primary">LOC114330893</name>
</gene>
<evidence type="ECO:0000259" key="1">
    <source>
        <dbReference type="PROSITE" id="PS50879"/>
    </source>
</evidence>
<proteinExistence type="predicted"/>
<name>A0A6P7FMN3_DIAVI</name>
<dbReference type="InterPro" id="IPR002156">
    <property type="entry name" value="RNaseH_domain"/>
</dbReference>
<feature type="domain" description="RNase H type-1" evidence="1">
    <location>
        <begin position="1"/>
        <end position="36"/>
    </location>
</feature>
<protein>
    <submittedName>
        <fullName evidence="2">Uncharacterized protein LOC114330893</fullName>
    </submittedName>
</protein>
<dbReference type="Gene3D" id="3.30.420.10">
    <property type="entry name" value="Ribonuclease H-like superfamily/Ribonuclease H"/>
    <property type="match status" value="1"/>
</dbReference>
<dbReference type="AlphaFoldDB" id="A0A6P7FMN3"/>
<dbReference type="InParanoid" id="A0A6P7FMN3"/>
<organism evidence="2">
    <name type="scientific">Diabrotica virgifera virgifera</name>
    <name type="common">western corn rootworm</name>
    <dbReference type="NCBI Taxonomy" id="50390"/>
    <lineage>
        <taxon>Eukaryota</taxon>
        <taxon>Metazoa</taxon>
        <taxon>Ecdysozoa</taxon>
        <taxon>Arthropoda</taxon>
        <taxon>Hexapoda</taxon>
        <taxon>Insecta</taxon>
        <taxon>Pterygota</taxon>
        <taxon>Neoptera</taxon>
        <taxon>Endopterygota</taxon>
        <taxon>Coleoptera</taxon>
        <taxon>Polyphaga</taxon>
        <taxon>Cucujiformia</taxon>
        <taxon>Chrysomeloidea</taxon>
        <taxon>Chrysomelidae</taxon>
        <taxon>Galerucinae</taxon>
        <taxon>Diabroticina</taxon>
        <taxon>Diabroticites</taxon>
        <taxon>Diabrotica</taxon>
    </lineage>
</organism>
<dbReference type="RefSeq" id="XP_028136117.1">
    <property type="nucleotide sequence ID" value="XM_028280316.1"/>
</dbReference>
<reference evidence="2" key="1">
    <citation type="submission" date="2025-08" db="UniProtKB">
        <authorList>
            <consortium name="RefSeq"/>
        </authorList>
    </citation>
    <scope>IDENTIFICATION</scope>
    <source>
        <tissue evidence="2">Whole insect</tissue>
    </source>
</reference>
<dbReference type="InterPro" id="IPR012337">
    <property type="entry name" value="RNaseH-like_sf"/>
</dbReference>
<dbReference type="GO" id="GO:0004523">
    <property type="term" value="F:RNA-DNA hybrid ribonuclease activity"/>
    <property type="evidence" value="ECO:0007669"/>
    <property type="project" value="InterPro"/>
</dbReference>
<dbReference type="PROSITE" id="PS50879">
    <property type="entry name" value="RNASE_H_1"/>
    <property type="match status" value="1"/>
</dbReference>
<dbReference type="GO" id="GO:0003676">
    <property type="term" value="F:nucleic acid binding"/>
    <property type="evidence" value="ECO:0007669"/>
    <property type="project" value="InterPro"/>
</dbReference>
<evidence type="ECO:0000313" key="2">
    <source>
        <dbReference type="RefSeq" id="XP_028136117.1"/>
    </source>
</evidence>
<dbReference type="SUPFAM" id="SSF53098">
    <property type="entry name" value="Ribonuclease H-like"/>
    <property type="match status" value="1"/>
</dbReference>
<sequence>MDLKQNNVTVSFIWTKGHCGVEGNEIADIAAKSSHSCHHMDKVFNLKDLNNALKPNIRRKWETDYKRIANKSTNHYFRIHPTLPKNIPHFTFNYNRTHMSVLTRLKLNHARFPSHLYKIGILNSPVCSRGETYTLHRAICAVDDSKPLKLREQEMRIKHLSK</sequence>
<accession>A0A6P7FMN3</accession>